<keyword evidence="1" id="KW-0472">Membrane</keyword>
<dbReference type="STRING" id="1042163.BRLA_c043110"/>
<evidence type="ECO:0000313" key="4">
    <source>
        <dbReference type="EMBL" id="AIG28585.1"/>
    </source>
</evidence>
<keyword evidence="5" id="KW-1185">Reference proteome</keyword>
<evidence type="ECO:0000256" key="2">
    <source>
        <dbReference type="SAM" id="SignalP"/>
    </source>
</evidence>
<dbReference type="Proteomes" id="UP000005850">
    <property type="component" value="Chromosome"/>
</dbReference>
<dbReference type="RefSeq" id="WP_003334378.1">
    <property type="nucleotide sequence ID" value="NZ_CP007806.1"/>
</dbReference>
<name>A0A075RHA7_BRELA</name>
<dbReference type="InterPro" id="IPR058486">
    <property type="entry name" value="DUF8173"/>
</dbReference>
<feature type="transmembrane region" description="Helical" evidence="1">
    <location>
        <begin position="220"/>
        <end position="243"/>
    </location>
</feature>
<dbReference type="AlphaFoldDB" id="A0A075RHA7"/>
<evidence type="ECO:0000313" key="5">
    <source>
        <dbReference type="Proteomes" id="UP000005850"/>
    </source>
</evidence>
<dbReference type="eggNOG" id="COG1664">
    <property type="taxonomic scope" value="Bacteria"/>
</dbReference>
<reference evidence="4 5" key="1">
    <citation type="journal article" date="2011" name="J. Bacteriol.">
        <title>Genome sequence of Brevibacillus laterosporus LMG 15441, a pathogen of invertebrates.</title>
        <authorList>
            <person name="Djukic M."/>
            <person name="Poehlein A."/>
            <person name="Thurmer A."/>
            <person name="Daniel R."/>
        </authorList>
    </citation>
    <scope>NUCLEOTIDE SEQUENCE [LARGE SCALE GENOMIC DNA]</scope>
    <source>
        <strain evidence="4 5">LMG 15441</strain>
    </source>
</reference>
<sequence>MSKRIFFLSFLLVFCFILASSAYAINFHNGELYQVKSNEVHHGDVITNASKVVIDGTIDGDLYAFAETIDIKGTVTGDVISFAYLTNVSGTVGGNIRSYSQALTVSGTVQKNISAGADELRVNQSGNVNGSILGFVNEMNIEGRVGKETNGFYTQATISGLLGEGTSLFQVESLHLKPTATIQGDLIYTSFEPAQIDAGANIKGQHKHTNIEPRPSYGSFMLMMSVSSCLSTLIFWLLIRYFFAGSLYNVSQHLHTRYPFKQFGVGLLIFIMAPLLSIVMLLTVVGIPVGFIIAIAYTLLLILGKVYVGTWLGQRLISFFQWKISPLFAEFIGVFLLVLIIQIPLLGFLLGMLVNIYFFGAITSCVRASNKRTAL</sequence>
<dbReference type="EMBL" id="CP007806">
    <property type="protein sequence ID" value="AIG28585.1"/>
    <property type="molecule type" value="Genomic_DNA"/>
</dbReference>
<keyword evidence="1" id="KW-0812">Transmembrane</keyword>
<gene>
    <name evidence="4" type="ORF">BRLA_c043110</name>
</gene>
<feature type="transmembrane region" description="Helical" evidence="1">
    <location>
        <begin position="263"/>
        <end position="285"/>
    </location>
</feature>
<feature type="transmembrane region" description="Helical" evidence="1">
    <location>
        <begin position="291"/>
        <end position="312"/>
    </location>
</feature>
<feature type="transmembrane region" description="Helical" evidence="1">
    <location>
        <begin position="349"/>
        <end position="369"/>
    </location>
</feature>
<protein>
    <submittedName>
        <fullName evidence="4">Polymer-forming cytoskeletal</fullName>
    </submittedName>
</protein>
<feature type="transmembrane region" description="Helical" evidence="1">
    <location>
        <begin position="324"/>
        <end position="343"/>
    </location>
</feature>
<keyword evidence="1" id="KW-1133">Transmembrane helix</keyword>
<evidence type="ECO:0000256" key="1">
    <source>
        <dbReference type="SAM" id="Phobius"/>
    </source>
</evidence>
<feature type="domain" description="DUF8173" evidence="3">
    <location>
        <begin position="258"/>
        <end position="367"/>
    </location>
</feature>
<proteinExistence type="predicted"/>
<organism evidence="4 5">
    <name type="scientific">Brevibacillus laterosporus LMG 15441</name>
    <dbReference type="NCBI Taxonomy" id="1042163"/>
    <lineage>
        <taxon>Bacteria</taxon>
        <taxon>Bacillati</taxon>
        <taxon>Bacillota</taxon>
        <taxon>Bacilli</taxon>
        <taxon>Bacillales</taxon>
        <taxon>Paenibacillaceae</taxon>
        <taxon>Brevibacillus</taxon>
    </lineage>
</organism>
<dbReference type="Pfam" id="PF26514">
    <property type="entry name" value="DUF8173"/>
    <property type="match status" value="1"/>
</dbReference>
<dbReference type="KEGG" id="blr:BRLA_c043110"/>
<keyword evidence="2" id="KW-0732">Signal</keyword>
<feature type="signal peptide" evidence="2">
    <location>
        <begin position="1"/>
        <end position="24"/>
    </location>
</feature>
<dbReference type="HOGENOM" id="CLU_036799_0_0_9"/>
<evidence type="ECO:0000259" key="3">
    <source>
        <dbReference type="Pfam" id="PF26514"/>
    </source>
</evidence>
<feature type="chain" id="PRO_5001709267" evidence="2">
    <location>
        <begin position="25"/>
        <end position="375"/>
    </location>
</feature>
<accession>A0A075RHA7</accession>